<dbReference type="Gene3D" id="3.10.180.10">
    <property type="entry name" value="2,3-Dihydroxybiphenyl 1,2-Dioxygenase, domain 1"/>
    <property type="match status" value="2"/>
</dbReference>
<dbReference type="InterPro" id="IPR037523">
    <property type="entry name" value="VOC_core"/>
</dbReference>
<dbReference type="PANTHER" id="PTHR33993">
    <property type="entry name" value="GLYOXALASE-RELATED"/>
    <property type="match status" value="1"/>
</dbReference>
<dbReference type="RefSeq" id="WP_381615456.1">
    <property type="nucleotide sequence ID" value="NZ_JBHTEB010000001.1"/>
</dbReference>
<dbReference type="Proteomes" id="UP001597023">
    <property type="component" value="Unassembled WGS sequence"/>
</dbReference>
<dbReference type="InterPro" id="IPR029068">
    <property type="entry name" value="Glyas_Bleomycin-R_OHBP_Dase"/>
</dbReference>
<evidence type="ECO:0000313" key="3">
    <source>
        <dbReference type="Proteomes" id="UP001597023"/>
    </source>
</evidence>
<evidence type="ECO:0000259" key="1">
    <source>
        <dbReference type="PROSITE" id="PS51819"/>
    </source>
</evidence>
<accession>A0ABW2WLY5</accession>
<sequence>MFTTRFVGGAPNWLDVGVPDLDGAIDFYGGLFGWRFRSAGPEAGGYGFFQLDGRTVAAGMRTDPEQGPPSWTVYFHSPDAEATVKAVEQAHGAVLTPPMDVLGQGHMAVLADRAGVPFGIWQPGRLSGLDVFEVPGALCWLELYSPDIAAAAGFFNAALGWETTSLTFPGGAYTCVAPAGAGDEALFGGLVPLTDDPAEADSPPYWLPYFEVADTDAAVVRAQELGGALRTGPTDVPDVGRMAKLADPYGARFAVLTSLPQERG</sequence>
<gene>
    <name evidence="2" type="ORF">ACFQZ6_30420</name>
</gene>
<comment type="caution">
    <text evidence="2">The sequence shown here is derived from an EMBL/GenBank/DDBJ whole genome shotgun (WGS) entry which is preliminary data.</text>
</comment>
<evidence type="ECO:0000313" key="2">
    <source>
        <dbReference type="EMBL" id="MFD0318449.1"/>
    </source>
</evidence>
<dbReference type="InterPro" id="IPR052164">
    <property type="entry name" value="Anthracycline_SecMetBiosynth"/>
</dbReference>
<feature type="domain" description="VOC" evidence="1">
    <location>
        <begin position="137"/>
        <end position="258"/>
    </location>
</feature>
<organism evidence="2 3">
    <name type="scientific">Streptomyces flavalbus</name>
    <dbReference type="NCBI Taxonomy" id="2665155"/>
    <lineage>
        <taxon>Bacteria</taxon>
        <taxon>Bacillati</taxon>
        <taxon>Actinomycetota</taxon>
        <taxon>Actinomycetes</taxon>
        <taxon>Kitasatosporales</taxon>
        <taxon>Streptomycetaceae</taxon>
        <taxon>Streptomyces</taxon>
    </lineage>
</organism>
<dbReference type="CDD" id="cd07247">
    <property type="entry name" value="SgaA_N_like"/>
    <property type="match status" value="2"/>
</dbReference>
<dbReference type="SUPFAM" id="SSF54593">
    <property type="entry name" value="Glyoxalase/Bleomycin resistance protein/Dihydroxybiphenyl dioxygenase"/>
    <property type="match status" value="2"/>
</dbReference>
<dbReference type="EMBL" id="JBHTEB010000001">
    <property type="protein sequence ID" value="MFD0318449.1"/>
    <property type="molecule type" value="Genomic_DNA"/>
</dbReference>
<dbReference type="Pfam" id="PF00903">
    <property type="entry name" value="Glyoxalase"/>
    <property type="match status" value="2"/>
</dbReference>
<proteinExistence type="predicted"/>
<name>A0ABW2WLY5_9ACTN</name>
<dbReference type="PANTHER" id="PTHR33993:SF10">
    <property type="entry name" value="CONSERVED PROTEIN"/>
    <property type="match status" value="1"/>
</dbReference>
<protein>
    <submittedName>
        <fullName evidence="2">VOC family protein</fullName>
    </submittedName>
</protein>
<dbReference type="InterPro" id="IPR004360">
    <property type="entry name" value="Glyas_Fos-R_dOase_dom"/>
</dbReference>
<dbReference type="PROSITE" id="PS51819">
    <property type="entry name" value="VOC"/>
    <property type="match status" value="2"/>
</dbReference>
<feature type="domain" description="VOC" evidence="1">
    <location>
        <begin position="10"/>
        <end position="123"/>
    </location>
</feature>
<keyword evidence="3" id="KW-1185">Reference proteome</keyword>
<reference evidence="3" key="1">
    <citation type="journal article" date="2019" name="Int. J. Syst. Evol. Microbiol.">
        <title>The Global Catalogue of Microorganisms (GCM) 10K type strain sequencing project: providing services to taxonomists for standard genome sequencing and annotation.</title>
        <authorList>
            <consortium name="The Broad Institute Genomics Platform"/>
            <consortium name="The Broad Institute Genome Sequencing Center for Infectious Disease"/>
            <person name="Wu L."/>
            <person name="Ma J."/>
        </authorList>
    </citation>
    <scope>NUCLEOTIDE SEQUENCE [LARGE SCALE GENOMIC DNA]</scope>
    <source>
        <strain evidence="3">CGMCC 4.7400</strain>
    </source>
</reference>